<evidence type="ECO:0000313" key="4">
    <source>
        <dbReference type="Proteomes" id="UP000028492"/>
    </source>
</evidence>
<dbReference type="KEGG" id="aja:AJAP_26125"/>
<evidence type="ECO:0000313" key="3">
    <source>
        <dbReference type="EMBL" id="AIG78072.1"/>
    </source>
</evidence>
<keyword evidence="4" id="KW-1185">Reference proteome</keyword>
<dbReference type="PANTHER" id="PTHR13847:SF289">
    <property type="entry name" value="GLYCINE OXIDASE"/>
    <property type="match status" value="1"/>
</dbReference>
<protein>
    <recommendedName>
        <fullName evidence="2">FAD dependent oxidoreductase domain-containing protein</fullName>
    </recommendedName>
</protein>
<dbReference type="Gene3D" id="3.50.50.60">
    <property type="entry name" value="FAD/NAD(P)-binding domain"/>
    <property type="match status" value="1"/>
</dbReference>
<dbReference type="EMBL" id="CP008953">
    <property type="protein sequence ID" value="AIG78072.1"/>
    <property type="molecule type" value="Genomic_DNA"/>
</dbReference>
<sequence length="382" mass="41293">MERWCAQASVCGVRILIIGGGVLGTQHAWQAVERGHDVVQIEREPEARGASVRNFGLVWVGGRASGPELETAARARVLWERIGERVEGIGFRPNGSLTVVRTEAELAVARAAADTGEDRGFKLLDAAETRALNPALRGEFLGALWCDRDAAVEPRVAQPALRAELAKSGRYTWVPGREIRDLTDRGVVDDTGETHEGDVVVLCTGAWTGGLVKELAGTTPVRRVRLQMAQTEPLGETLTTTVADADSFRYYPAYRGEALDGLNAGQPQGEVAAAAKMQLLMVQRLDGSLTIGDTHEYDEPFSFDTTEAPYDHLAEVAGALLGRPLPRITRRWAGVYAQTTDTSRIVHRARVADNAWLVTGPGGRGMTCSPAIAEDTAEELSW</sequence>
<dbReference type="STRING" id="208439.AJAP_26125"/>
<evidence type="ECO:0000256" key="1">
    <source>
        <dbReference type="ARBA" id="ARBA00023002"/>
    </source>
</evidence>
<reference evidence="3 4" key="1">
    <citation type="journal article" date="2014" name="J. Biotechnol.">
        <title>Complete genome sequence of the actinobacterium Amycolatopsis japonica MG417-CF17(T) (=DSM 44213T) producing (S,S)-N,N'-ethylenediaminedisuccinic acid.</title>
        <authorList>
            <person name="Stegmann E."/>
            <person name="Albersmeier A."/>
            <person name="Spohn M."/>
            <person name="Gert H."/>
            <person name="Weber T."/>
            <person name="Wohlleben W."/>
            <person name="Kalinowski J."/>
            <person name="Ruckert C."/>
        </authorList>
    </citation>
    <scope>NUCLEOTIDE SEQUENCE [LARGE SCALE GENOMIC DNA]</scope>
    <source>
        <strain evidence="4">MG417-CF17 (DSM 44213)</strain>
    </source>
</reference>
<dbReference type="SUPFAM" id="SSF51905">
    <property type="entry name" value="FAD/NAD(P)-binding domain"/>
    <property type="match status" value="1"/>
</dbReference>
<organism evidence="3 4">
    <name type="scientific">Amycolatopsis japonica</name>
    <dbReference type="NCBI Taxonomy" id="208439"/>
    <lineage>
        <taxon>Bacteria</taxon>
        <taxon>Bacillati</taxon>
        <taxon>Actinomycetota</taxon>
        <taxon>Actinomycetes</taxon>
        <taxon>Pseudonocardiales</taxon>
        <taxon>Pseudonocardiaceae</taxon>
        <taxon>Amycolatopsis</taxon>
        <taxon>Amycolatopsis japonica group</taxon>
    </lineage>
</organism>
<dbReference type="InterPro" id="IPR036188">
    <property type="entry name" value="FAD/NAD-bd_sf"/>
</dbReference>
<dbReference type="PANTHER" id="PTHR13847">
    <property type="entry name" value="SARCOSINE DEHYDROGENASE-RELATED"/>
    <property type="match status" value="1"/>
</dbReference>
<accession>A0A075UV87</accession>
<name>A0A075UV87_9PSEU</name>
<gene>
    <name evidence="3" type="ORF">AJAP_26125</name>
</gene>
<dbReference type="GO" id="GO:0016491">
    <property type="term" value="F:oxidoreductase activity"/>
    <property type="evidence" value="ECO:0007669"/>
    <property type="project" value="UniProtKB-KW"/>
</dbReference>
<dbReference type="AlphaFoldDB" id="A0A075UV87"/>
<proteinExistence type="predicted"/>
<dbReference type="InterPro" id="IPR006076">
    <property type="entry name" value="FAD-dep_OxRdtase"/>
</dbReference>
<feature type="domain" description="FAD dependent oxidoreductase" evidence="2">
    <location>
        <begin position="14"/>
        <end position="378"/>
    </location>
</feature>
<dbReference type="GO" id="GO:0005737">
    <property type="term" value="C:cytoplasm"/>
    <property type="evidence" value="ECO:0007669"/>
    <property type="project" value="TreeGrafter"/>
</dbReference>
<evidence type="ECO:0000259" key="2">
    <source>
        <dbReference type="Pfam" id="PF01266"/>
    </source>
</evidence>
<keyword evidence="1" id="KW-0560">Oxidoreductase</keyword>
<dbReference type="eggNOG" id="COG0665">
    <property type="taxonomic scope" value="Bacteria"/>
</dbReference>
<dbReference type="NCBIfam" id="TIGR03364">
    <property type="entry name" value="HpnW_proposed"/>
    <property type="match status" value="1"/>
</dbReference>
<dbReference type="InterPro" id="IPR017741">
    <property type="entry name" value="FAD-dependent_OxRdtase_HpnW"/>
</dbReference>
<dbReference type="Proteomes" id="UP000028492">
    <property type="component" value="Chromosome"/>
</dbReference>
<dbReference type="Gene3D" id="3.30.9.10">
    <property type="entry name" value="D-Amino Acid Oxidase, subunit A, domain 2"/>
    <property type="match status" value="1"/>
</dbReference>
<dbReference type="Pfam" id="PF01266">
    <property type="entry name" value="DAO"/>
    <property type="match status" value="1"/>
</dbReference>
<dbReference type="HOGENOM" id="CLU_060691_2_1_11"/>